<dbReference type="AlphaFoldDB" id="A0A060ZKU0"/>
<proteinExistence type="predicted"/>
<accession>A0A060ZKU0</accession>
<evidence type="ECO:0000313" key="1">
    <source>
        <dbReference type="EMBL" id="CDR06705.1"/>
    </source>
</evidence>
<name>A0A060ZKU0_9ACTN</name>
<sequence>MFLVSSVRLVAGLWQIKRAADPGVGSAALEGADLILDQAG</sequence>
<dbReference type="EMBL" id="LK022848">
    <property type="protein sequence ID" value="CDR06705.1"/>
    <property type="molecule type" value="Genomic_DNA"/>
</dbReference>
<reference evidence="1" key="1">
    <citation type="submission" date="2014-05" db="EMBL/GenBank/DDBJ databases">
        <authorList>
            <person name="Horn Fabian"/>
        </authorList>
    </citation>
    <scope>NUCLEOTIDE SEQUENCE</scope>
</reference>
<dbReference type="HOGENOM" id="CLU_3297210_0_0_11"/>
<gene>
    <name evidence="1" type="ORF">SIRAN3580</name>
</gene>
<organism evidence="1">
    <name type="scientific">Streptomyces iranensis</name>
    <dbReference type="NCBI Taxonomy" id="576784"/>
    <lineage>
        <taxon>Bacteria</taxon>
        <taxon>Bacillati</taxon>
        <taxon>Actinomycetota</taxon>
        <taxon>Actinomycetes</taxon>
        <taxon>Kitasatosporales</taxon>
        <taxon>Streptomycetaceae</taxon>
        <taxon>Streptomyces</taxon>
        <taxon>Streptomyces violaceusniger group</taxon>
    </lineage>
</organism>
<protein>
    <submittedName>
        <fullName evidence="1">Uncharacterized protein</fullName>
    </submittedName>
</protein>